<dbReference type="GO" id="GO:0016020">
    <property type="term" value="C:membrane"/>
    <property type="evidence" value="ECO:0007669"/>
    <property type="project" value="UniProtKB-SubCell"/>
</dbReference>
<evidence type="ECO:0000256" key="2">
    <source>
        <dbReference type="ARBA" id="ARBA00022448"/>
    </source>
</evidence>
<feature type="transmembrane region" description="Helical" evidence="7">
    <location>
        <begin position="162"/>
        <end position="181"/>
    </location>
</feature>
<dbReference type="SUPFAM" id="SSF103473">
    <property type="entry name" value="MFS general substrate transporter"/>
    <property type="match status" value="2"/>
</dbReference>
<dbReference type="OMA" id="MGTAFMP"/>
<dbReference type="InterPro" id="IPR036259">
    <property type="entry name" value="MFS_trans_sf"/>
</dbReference>
<evidence type="ECO:0000313" key="9">
    <source>
        <dbReference type="EMBL" id="CCX05885.1"/>
    </source>
</evidence>
<feature type="transmembrane region" description="Helical" evidence="7">
    <location>
        <begin position="423"/>
        <end position="448"/>
    </location>
</feature>
<feature type="transmembrane region" description="Helical" evidence="7">
    <location>
        <begin position="460"/>
        <end position="483"/>
    </location>
</feature>
<feature type="domain" description="Major facilitator superfamily (MFS) profile" evidence="8">
    <location>
        <begin position="67"/>
        <end position="543"/>
    </location>
</feature>
<dbReference type="Gene3D" id="1.20.1250.20">
    <property type="entry name" value="MFS general substrate transporter like domains"/>
    <property type="match status" value="1"/>
</dbReference>
<evidence type="ECO:0000313" key="10">
    <source>
        <dbReference type="Proteomes" id="UP000018144"/>
    </source>
</evidence>
<evidence type="ECO:0000256" key="7">
    <source>
        <dbReference type="SAM" id="Phobius"/>
    </source>
</evidence>
<dbReference type="OrthoDB" id="2130629at2759"/>
<feature type="compositionally biased region" description="Basic and acidic residues" evidence="6">
    <location>
        <begin position="24"/>
        <end position="37"/>
    </location>
</feature>
<keyword evidence="4 7" id="KW-1133">Transmembrane helix</keyword>
<evidence type="ECO:0000256" key="3">
    <source>
        <dbReference type="ARBA" id="ARBA00022692"/>
    </source>
</evidence>
<keyword evidence="5 7" id="KW-0472">Membrane</keyword>
<accession>U4L778</accession>
<feature type="transmembrane region" description="Helical" evidence="7">
    <location>
        <begin position="65"/>
        <end position="90"/>
    </location>
</feature>
<dbReference type="eggNOG" id="KOG0254">
    <property type="taxonomic scope" value="Eukaryota"/>
</dbReference>
<dbReference type="Gene3D" id="1.20.1720.10">
    <property type="entry name" value="Multidrug resistance protein D"/>
    <property type="match status" value="1"/>
</dbReference>
<dbReference type="Pfam" id="PF07690">
    <property type="entry name" value="MFS_1"/>
    <property type="match status" value="1"/>
</dbReference>
<dbReference type="InterPro" id="IPR020846">
    <property type="entry name" value="MFS_dom"/>
</dbReference>
<dbReference type="PANTHER" id="PTHR42718:SF9">
    <property type="entry name" value="MAJOR FACILITATOR SUPERFAMILY MULTIDRUG TRANSPORTER MFSC"/>
    <property type="match status" value="1"/>
</dbReference>
<dbReference type="PANTHER" id="PTHR42718">
    <property type="entry name" value="MAJOR FACILITATOR SUPERFAMILY MULTIDRUG TRANSPORTER MFSC"/>
    <property type="match status" value="1"/>
</dbReference>
<feature type="transmembrane region" description="Helical" evidence="7">
    <location>
        <begin position="102"/>
        <end position="120"/>
    </location>
</feature>
<evidence type="ECO:0000256" key="1">
    <source>
        <dbReference type="ARBA" id="ARBA00004141"/>
    </source>
</evidence>
<keyword evidence="2" id="KW-0813">Transport</keyword>
<feature type="transmembrane region" description="Helical" evidence="7">
    <location>
        <begin position="132"/>
        <end position="150"/>
    </location>
</feature>
<dbReference type="Proteomes" id="UP000018144">
    <property type="component" value="Unassembled WGS sequence"/>
</dbReference>
<feature type="transmembrane region" description="Helical" evidence="7">
    <location>
        <begin position="522"/>
        <end position="539"/>
    </location>
</feature>
<feature type="transmembrane region" description="Helical" evidence="7">
    <location>
        <begin position="329"/>
        <end position="352"/>
    </location>
</feature>
<evidence type="ECO:0000256" key="6">
    <source>
        <dbReference type="SAM" id="MobiDB-lite"/>
    </source>
</evidence>
<proteinExistence type="predicted"/>
<feature type="transmembrane region" description="Helical" evidence="7">
    <location>
        <begin position="193"/>
        <end position="217"/>
    </location>
</feature>
<keyword evidence="10" id="KW-1185">Reference proteome</keyword>
<comment type="subcellular location">
    <subcellularLocation>
        <location evidence="1">Membrane</location>
        <topology evidence="1">Multi-pass membrane protein</topology>
    </subcellularLocation>
</comment>
<evidence type="ECO:0000256" key="4">
    <source>
        <dbReference type="ARBA" id="ARBA00022989"/>
    </source>
</evidence>
<organism evidence="9 10">
    <name type="scientific">Pyronema omphalodes (strain CBS 100304)</name>
    <name type="common">Pyronema confluens</name>
    <dbReference type="NCBI Taxonomy" id="1076935"/>
    <lineage>
        <taxon>Eukaryota</taxon>
        <taxon>Fungi</taxon>
        <taxon>Dikarya</taxon>
        <taxon>Ascomycota</taxon>
        <taxon>Pezizomycotina</taxon>
        <taxon>Pezizomycetes</taxon>
        <taxon>Pezizales</taxon>
        <taxon>Pyronemataceae</taxon>
        <taxon>Pyronema</taxon>
    </lineage>
</organism>
<sequence>MASIFTDSWENIGRSLEPPGPRDSNTDELAHTEEKTDTTANSSTDAFAASNEMDRIPVMPMRKAAALSFTLMGAAFLNTLSVQAMVIAMPSIGKDLKIPESRYQWIISSYSLTFGCFLLLWGKIGDIYGKRLVFLLGGIWVALSSLGTAFCRTEISFVVLRAISGLGAAANVPAAIGILGTTIPPGRVKSYSFAMYSAGAPLGAVCGILVGGLMTQYATWKSIFYLVSAVCMAVTIIAYFIIPIPPPKEKGSSKLTVDWIGAFLITSCFVLLIVALSQGNSEPQGWKTAYVIALLVICVLLFVAFVYWQRWLENKTEREPLMRLSIWKHRGFTMSMIVSGFFWASFNNYMVYSTFFYQDYLSLSPIATTLRFVPTGVAGVLMTIISGYLLSRVSGQYILLVGIFCTSLASILMAIPIAPTTTYWAYGFPAMILAVMGADTVYPCLSLYTTSRMLMKDQSLAGGIFNTVGQLGRAIGLALVTAVDVSVRHSGGNGLGGPKPEENDHNGMEKWVMLGAFRTTQWVNSGFAIVAWVVVLAGLRRIGKVGAAKVLVEKSTA</sequence>
<feature type="transmembrane region" description="Helical" evidence="7">
    <location>
        <begin position="397"/>
        <end position="417"/>
    </location>
</feature>
<dbReference type="EMBL" id="HF935275">
    <property type="protein sequence ID" value="CCX05885.1"/>
    <property type="molecule type" value="Genomic_DNA"/>
</dbReference>
<dbReference type="PROSITE" id="PS50850">
    <property type="entry name" value="MFS"/>
    <property type="match status" value="1"/>
</dbReference>
<dbReference type="GO" id="GO:0022857">
    <property type="term" value="F:transmembrane transporter activity"/>
    <property type="evidence" value="ECO:0007669"/>
    <property type="project" value="InterPro"/>
</dbReference>
<feature type="transmembrane region" description="Helical" evidence="7">
    <location>
        <begin position="288"/>
        <end position="308"/>
    </location>
</feature>
<feature type="transmembrane region" description="Helical" evidence="7">
    <location>
        <begin position="372"/>
        <end position="390"/>
    </location>
</feature>
<feature type="transmembrane region" description="Helical" evidence="7">
    <location>
        <begin position="223"/>
        <end position="244"/>
    </location>
</feature>
<reference evidence="9 10" key="1">
    <citation type="journal article" date="2013" name="PLoS Genet.">
        <title>The genome and development-dependent transcriptomes of Pyronema confluens: a window into fungal evolution.</title>
        <authorList>
            <person name="Traeger S."/>
            <person name="Altegoer F."/>
            <person name="Freitag M."/>
            <person name="Gabaldon T."/>
            <person name="Kempken F."/>
            <person name="Kumar A."/>
            <person name="Marcet-Houben M."/>
            <person name="Poggeler S."/>
            <person name="Stajich J.E."/>
            <person name="Nowrousian M."/>
        </authorList>
    </citation>
    <scope>NUCLEOTIDE SEQUENCE [LARGE SCALE GENOMIC DNA]</scope>
    <source>
        <strain evidence="10">CBS 100304</strain>
        <tissue evidence="9">Vegetative mycelium</tissue>
    </source>
</reference>
<feature type="transmembrane region" description="Helical" evidence="7">
    <location>
        <begin position="256"/>
        <end position="276"/>
    </location>
</feature>
<evidence type="ECO:0000256" key="5">
    <source>
        <dbReference type="ARBA" id="ARBA00023136"/>
    </source>
</evidence>
<dbReference type="InterPro" id="IPR011701">
    <property type="entry name" value="MFS"/>
</dbReference>
<feature type="region of interest" description="Disordered" evidence="6">
    <location>
        <begin position="1"/>
        <end position="44"/>
    </location>
</feature>
<dbReference type="AlphaFoldDB" id="U4L778"/>
<keyword evidence="3 7" id="KW-0812">Transmembrane</keyword>
<name>U4L778_PYROM</name>
<gene>
    <name evidence="9" type="ORF">PCON_05472</name>
</gene>
<protein>
    <submittedName>
        <fullName evidence="9">Similar to Uncharacterized MFS-type transporter C1683.03c acc. no. Q9P6J7</fullName>
    </submittedName>
</protein>
<evidence type="ECO:0000259" key="8">
    <source>
        <dbReference type="PROSITE" id="PS50850"/>
    </source>
</evidence>